<dbReference type="PANTHER" id="PTHR38776">
    <property type="entry name" value="MLTA-INTERACTING PROTEIN-RELATED"/>
    <property type="match status" value="1"/>
</dbReference>
<proteinExistence type="inferred from homology"/>
<organism evidence="6 7">
    <name type="scientific">Sulfurimonas aquatica</name>
    <dbReference type="NCBI Taxonomy" id="2672570"/>
    <lineage>
        <taxon>Bacteria</taxon>
        <taxon>Pseudomonadati</taxon>
        <taxon>Campylobacterota</taxon>
        <taxon>Epsilonproteobacteria</taxon>
        <taxon>Campylobacterales</taxon>
        <taxon>Sulfurimonadaceae</taxon>
        <taxon>Sulfurimonas</taxon>
    </lineage>
</organism>
<keyword evidence="3" id="KW-0732">Signal</keyword>
<evidence type="ECO:0000313" key="7">
    <source>
        <dbReference type="Proteomes" id="UP000671852"/>
    </source>
</evidence>
<comment type="similarity">
    <text evidence="2">Belongs to the MipA/OmpV family.</text>
</comment>
<evidence type="ECO:0000256" key="1">
    <source>
        <dbReference type="ARBA" id="ARBA00004442"/>
    </source>
</evidence>
<dbReference type="RefSeq" id="WP_207562734.1">
    <property type="nucleotide sequence ID" value="NZ_CP046072.1"/>
</dbReference>
<evidence type="ECO:0000256" key="4">
    <source>
        <dbReference type="ARBA" id="ARBA00023136"/>
    </source>
</evidence>
<evidence type="ECO:0000256" key="2">
    <source>
        <dbReference type="ARBA" id="ARBA00005722"/>
    </source>
</evidence>
<dbReference type="EMBL" id="CP046072">
    <property type="protein sequence ID" value="QSZ41452.1"/>
    <property type="molecule type" value="Genomic_DNA"/>
</dbReference>
<dbReference type="Proteomes" id="UP000671852">
    <property type="component" value="Chromosome"/>
</dbReference>
<reference evidence="6" key="2">
    <citation type="submission" date="2021-04" db="EMBL/GenBank/DDBJ databases">
        <title>Isolation and characterization of a novel species of the genus Sulfurimonas.</title>
        <authorList>
            <person name="Fukui M."/>
        </authorList>
    </citation>
    <scope>NUCLEOTIDE SEQUENCE</scope>
    <source>
        <strain evidence="6">H1576</strain>
    </source>
</reference>
<gene>
    <name evidence="6" type="ORF">GJV85_04795</name>
</gene>
<keyword evidence="5" id="KW-0998">Cell outer membrane</keyword>
<keyword evidence="7" id="KW-1185">Reference proteome</keyword>
<evidence type="ECO:0000256" key="3">
    <source>
        <dbReference type="ARBA" id="ARBA00022729"/>
    </source>
</evidence>
<protein>
    <submittedName>
        <fullName evidence="6">MipA/OmpV family protein</fullName>
    </submittedName>
</protein>
<evidence type="ECO:0000256" key="5">
    <source>
        <dbReference type="ARBA" id="ARBA00023237"/>
    </source>
</evidence>
<dbReference type="AlphaFoldDB" id="A0A975GCF5"/>
<accession>A0A975GCF5</accession>
<dbReference type="InterPro" id="IPR010583">
    <property type="entry name" value="MipA"/>
</dbReference>
<sequence>MKYLLILLLFVLNIYADDTKQKITIGLGPYIQTQPYKDVAAIFVLSPVIFFDNSLFYIRWSRFGMYFLGSKGKEFSWGLSLTAQPRTFGYESSDSSTVIGMDERENSFEGGVAFSASYNDAYLEIMALSDVLSRHDTWLLKAELGDEYNLGDFTFYPSAILTYQSDEFVNYYYGVKAEEAARTSYGVYTPKGGLQIGVQTFINYDINDKFSVLANLRADQIPQSAKNSPLIDESTIYSGLLSLIYTFEY</sequence>
<name>A0A975GCF5_9BACT</name>
<dbReference type="PANTHER" id="PTHR38776:SF1">
    <property type="entry name" value="MLTA-INTERACTING PROTEIN-RELATED"/>
    <property type="match status" value="1"/>
</dbReference>
<keyword evidence="4" id="KW-0472">Membrane</keyword>
<comment type="subcellular location">
    <subcellularLocation>
        <location evidence="1">Cell outer membrane</location>
    </subcellularLocation>
</comment>
<dbReference type="GO" id="GO:0009279">
    <property type="term" value="C:cell outer membrane"/>
    <property type="evidence" value="ECO:0007669"/>
    <property type="project" value="UniProtKB-SubCell"/>
</dbReference>
<dbReference type="Pfam" id="PF06629">
    <property type="entry name" value="MipA"/>
    <property type="match status" value="1"/>
</dbReference>
<reference evidence="6" key="1">
    <citation type="submission" date="2019-11" db="EMBL/GenBank/DDBJ databases">
        <authorList>
            <person name="Kojima H."/>
        </authorList>
    </citation>
    <scope>NUCLEOTIDE SEQUENCE</scope>
    <source>
        <strain evidence="6">H1576</strain>
    </source>
</reference>
<dbReference type="KEGG" id="saqt:GJV85_04795"/>
<evidence type="ECO:0000313" key="6">
    <source>
        <dbReference type="EMBL" id="QSZ41452.1"/>
    </source>
</evidence>